<dbReference type="RefSeq" id="WP_345205594.1">
    <property type="nucleotide sequence ID" value="NZ_BAABHX010000004.1"/>
</dbReference>
<dbReference type="InterPro" id="IPR013740">
    <property type="entry name" value="Redoxin"/>
</dbReference>
<name>A0ABP9MJ63_9FLAO</name>
<dbReference type="PROSITE" id="PS51352">
    <property type="entry name" value="THIOREDOXIN_2"/>
    <property type="match status" value="1"/>
</dbReference>
<feature type="domain" description="Thioredoxin" evidence="1">
    <location>
        <begin position="14"/>
        <end position="161"/>
    </location>
</feature>
<dbReference type="Proteomes" id="UP001500353">
    <property type="component" value="Unassembled WGS sequence"/>
</dbReference>
<evidence type="ECO:0000259" key="1">
    <source>
        <dbReference type="PROSITE" id="PS51352"/>
    </source>
</evidence>
<proteinExistence type="predicted"/>
<sequence length="163" mass="19307">MNHKIYEMRLLTIFLFLMLVPCFCLSQIKTGTFSDLEIQQKNNPKPIIIHIYTSWCSVCKIEFFNLNKDKDLVKTINEDFYFINFEAEKTKEKINFQGKEFNYLPNGNSGIHELVLALSKNKNQPVYPLWIILDKDQNLVEYHEGVFKTEEMKRKLSELLGFE</sequence>
<accession>A0ABP9MJ63</accession>
<evidence type="ECO:0000313" key="3">
    <source>
        <dbReference type="Proteomes" id="UP001500353"/>
    </source>
</evidence>
<keyword evidence="3" id="KW-1185">Reference proteome</keyword>
<dbReference type="InterPro" id="IPR013766">
    <property type="entry name" value="Thioredoxin_domain"/>
</dbReference>
<dbReference type="SUPFAM" id="SSF52833">
    <property type="entry name" value="Thioredoxin-like"/>
    <property type="match status" value="1"/>
</dbReference>
<dbReference type="EMBL" id="BAABHX010000004">
    <property type="protein sequence ID" value="GAA5096137.1"/>
    <property type="molecule type" value="Genomic_DNA"/>
</dbReference>
<reference evidence="3" key="1">
    <citation type="journal article" date="2019" name="Int. J. Syst. Evol. Microbiol.">
        <title>The Global Catalogue of Microorganisms (GCM) 10K type strain sequencing project: providing services to taxonomists for standard genome sequencing and annotation.</title>
        <authorList>
            <consortium name="The Broad Institute Genomics Platform"/>
            <consortium name="The Broad Institute Genome Sequencing Center for Infectious Disease"/>
            <person name="Wu L."/>
            <person name="Ma J."/>
        </authorList>
    </citation>
    <scope>NUCLEOTIDE SEQUENCE [LARGE SCALE GENOMIC DNA]</scope>
    <source>
        <strain evidence="3">JCM 18019</strain>
    </source>
</reference>
<dbReference type="Gene3D" id="3.40.30.10">
    <property type="entry name" value="Glutaredoxin"/>
    <property type="match status" value="1"/>
</dbReference>
<evidence type="ECO:0000313" key="2">
    <source>
        <dbReference type="EMBL" id="GAA5096137.1"/>
    </source>
</evidence>
<organism evidence="2 3">
    <name type="scientific">Chryseobacterium ginsengisoli</name>
    <dbReference type="NCBI Taxonomy" id="363853"/>
    <lineage>
        <taxon>Bacteria</taxon>
        <taxon>Pseudomonadati</taxon>
        <taxon>Bacteroidota</taxon>
        <taxon>Flavobacteriia</taxon>
        <taxon>Flavobacteriales</taxon>
        <taxon>Weeksellaceae</taxon>
        <taxon>Chryseobacterium group</taxon>
        <taxon>Chryseobacterium</taxon>
    </lineage>
</organism>
<comment type="caution">
    <text evidence="2">The sequence shown here is derived from an EMBL/GenBank/DDBJ whole genome shotgun (WGS) entry which is preliminary data.</text>
</comment>
<dbReference type="InterPro" id="IPR036249">
    <property type="entry name" value="Thioredoxin-like_sf"/>
</dbReference>
<dbReference type="Pfam" id="PF08534">
    <property type="entry name" value="Redoxin"/>
    <property type="match status" value="1"/>
</dbReference>
<gene>
    <name evidence="2" type="ORF">GCM10023210_29610</name>
</gene>
<protein>
    <recommendedName>
        <fullName evidence="1">Thioredoxin domain-containing protein</fullName>
    </recommendedName>
</protein>